<dbReference type="InterPro" id="IPR018584">
    <property type="entry name" value="GT87"/>
</dbReference>
<dbReference type="Pfam" id="PF09594">
    <property type="entry name" value="GT87"/>
    <property type="match status" value="1"/>
</dbReference>
<feature type="transmembrane region" description="Helical" evidence="8">
    <location>
        <begin position="21"/>
        <end position="40"/>
    </location>
</feature>
<evidence type="ECO:0000256" key="3">
    <source>
        <dbReference type="ARBA" id="ARBA00022679"/>
    </source>
</evidence>
<proteinExistence type="inferred from homology"/>
<feature type="transmembrane region" description="Helical" evidence="8">
    <location>
        <begin position="150"/>
        <end position="170"/>
    </location>
</feature>
<keyword evidence="2" id="KW-1003">Cell membrane</keyword>
<dbReference type="GO" id="GO:0005886">
    <property type="term" value="C:plasma membrane"/>
    <property type="evidence" value="ECO:0007669"/>
    <property type="project" value="UniProtKB-SubCell"/>
</dbReference>
<evidence type="ECO:0000256" key="2">
    <source>
        <dbReference type="ARBA" id="ARBA00022475"/>
    </source>
</evidence>
<evidence type="ECO:0000256" key="4">
    <source>
        <dbReference type="ARBA" id="ARBA00022692"/>
    </source>
</evidence>
<evidence type="ECO:0008006" key="11">
    <source>
        <dbReference type="Google" id="ProtNLM"/>
    </source>
</evidence>
<keyword evidence="5 8" id="KW-1133">Transmembrane helix</keyword>
<dbReference type="RefSeq" id="WP_290595321.1">
    <property type="nucleotide sequence ID" value="NZ_CAKZIO010000003.1"/>
</dbReference>
<evidence type="ECO:0000256" key="7">
    <source>
        <dbReference type="ARBA" id="ARBA00024033"/>
    </source>
</evidence>
<comment type="similarity">
    <text evidence="7">Belongs to the glycosyltransferase 87 family.</text>
</comment>
<feature type="transmembrane region" description="Helical" evidence="8">
    <location>
        <begin position="293"/>
        <end position="310"/>
    </location>
</feature>
<evidence type="ECO:0000313" key="9">
    <source>
        <dbReference type="EMBL" id="PZP89888.1"/>
    </source>
</evidence>
<keyword evidence="3" id="KW-0808">Transferase</keyword>
<accession>A0A2W5IEW8</accession>
<reference evidence="9 10" key="1">
    <citation type="submission" date="2017-08" db="EMBL/GenBank/DDBJ databases">
        <title>Infants hospitalized years apart are colonized by the same room-sourced microbial strains.</title>
        <authorList>
            <person name="Brooks B."/>
            <person name="Olm M.R."/>
            <person name="Firek B.A."/>
            <person name="Baker R."/>
            <person name="Thomas B.C."/>
            <person name="Morowitz M.J."/>
            <person name="Banfield J.F."/>
        </authorList>
    </citation>
    <scope>NUCLEOTIDE SEQUENCE [LARGE SCALE GENOMIC DNA]</scope>
    <source>
        <strain evidence="9">S2_006_000_R1_57</strain>
    </source>
</reference>
<evidence type="ECO:0000256" key="5">
    <source>
        <dbReference type="ARBA" id="ARBA00022989"/>
    </source>
</evidence>
<dbReference type="EMBL" id="QFOZ01000001">
    <property type="protein sequence ID" value="PZP89888.1"/>
    <property type="molecule type" value="Genomic_DNA"/>
</dbReference>
<gene>
    <name evidence="9" type="ORF">DI579_01645</name>
</gene>
<feature type="transmembrane region" description="Helical" evidence="8">
    <location>
        <begin position="263"/>
        <end position="286"/>
    </location>
</feature>
<dbReference type="Proteomes" id="UP000248606">
    <property type="component" value="Unassembled WGS sequence"/>
</dbReference>
<dbReference type="GO" id="GO:0016758">
    <property type="term" value="F:hexosyltransferase activity"/>
    <property type="evidence" value="ECO:0007669"/>
    <property type="project" value="InterPro"/>
</dbReference>
<feature type="transmembrane region" description="Helical" evidence="8">
    <location>
        <begin position="103"/>
        <end position="120"/>
    </location>
</feature>
<keyword evidence="4 8" id="KW-0812">Transmembrane</keyword>
<dbReference type="AlphaFoldDB" id="A0A2W5IEW8"/>
<keyword evidence="6 8" id="KW-0472">Membrane</keyword>
<sequence length="408" mass="46436">MASPAPLSTASTWDKHSLNKVLTVVFWPLTVFVILYKVFIQAVNGYITNDFAPVYDAVKQFLAGQPVYTDNYNFTNPHYLYSPSGTLLLAPFGFITNETISRWVFIGFNALCIVLASIILVKMFEFSLKGCALPILLFASFISEGVTNTLVFSNINGAVYLCEVGFLYLLLHNKNWWAGVPLGISLAIKPMLAPLLLLPILLKRWRPFITAFAIPAVLNIIGYYIAADPAEYWTRTVKYLGEVRDYYNNSIAGWLAYWGAPPAFTWTIRIIVIMLGLATIVLLQPYRTIDCRLWLTTVTGTVLLIAFLGGSLGQRYYSIMLIPMVMTIVSKASFLKNWPAWLAIYLILGEHRWYSTRWITYGRWFEYSRATIGWLLLLIIIFIVSLWRYRVARKIQDPTYPTGKTAFL</sequence>
<evidence type="ECO:0000256" key="1">
    <source>
        <dbReference type="ARBA" id="ARBA00004651"/>
    </source>
</evidence>
<evidence type="ECO:0000256" key="8">
    <source>
        <dbReference type="SAM" id="Phobius"/>
    </source>
</evidence>
<comment type="caution">
    <text evidence="9">The sequence shown here is derived from an EMBL/GenBank/DDBJ whole genome shotgun (WGS) entry which is preliminary data.</text>
</comment>
<evidence type="ECO:0000313" key="10">
    <source>
        <dbReference type="Proteomes" id="UP000248606"/>
    </source>
</evidence>
<evidence type="ECO:0000256" key="6">
    <source>
        <dbReference type="ARBA" id="ARBA00023136"/>
    </source>
</evidence>
<protein>
    <recommendedName>
        <fullName evidence="11">Alpha-(1-&gt;3)-arabinofuranosyltransferase</fullName>
    </recommendedName>
</protein>
<comment type="subcellular location">
    <subcellularLocation>
        <location evidence="1">Cell membrane</location>
        <topology evidence="1">Multi-pass membrane protein</topology>
    </subcellularLocation>
</comment>
<feature type="transmembrane region" description="Helical" evidence="8">
    <location>
        <begin position="176"/>
        <end position="201"/>
    </location>
</feature>
<organism evidence="9 10">
    <name type="scientific">Lawsonella clevelandensis</name>
    <dbReference type="NCBI Taxonomy" id="1528099"/>
    <lineage>
        <taxon>Bacteria</taxon>
        <taxon>Bacillati</taxon>
        <taxon>Actinomycetota</taxon>
        <taxon>Actinomycetes</taxon>
        <taxon>Mycobacteriales</taxon>
        <taxon>Lawsonellaceae</taxon>
        <taxon>Lawsonella</taxon>
    </lineage>
</organism>
<feature type="transmembrane region" description="Helical" evidence="8">
    <location>
        <begin position="208"/>
        <end position="226"/>
    </location>
</feature>
<name>A0A2W5IEW8_9ACTN</name>
<feature type="transmembrane region" description="Helical" evidence="8">
    <location>
        <begin position="371"/>
        <end position="389"/>
    </location>
</feature>